<evidence type="ECO:0000256" key="2">
    <source>
        <dbReference type="ARBA" id="ARBA00008017"/>
    </source>
</evidence>
<dbReference type="PANTHER" id="PTHR30221:SF1">
    <property type="entry name" value="SMALL-CONDUCTANCE MECHANOSENSITIVE CHANNEL"/>
    <property type="match status" value="1"/>
</dbReference>
<comment type="similarity">
    <text evidence="2">Belongs to the MscS (TC 1.A.23) family.</text>
</comment>
<dbReference type="InterPro" id="IPR011014">
    <property type="entry name" value="MscS_channel_TM-2"/>
</dbReference>
<dbReference type="GO" id="GO:0008381">
    <property type="term" value="F:mechanosensitive monoatomic ion channel activity"/>
    <property type="evidence" value="ECO:0007669"/>
    <property type="project" value="InterPro"/>
</dbReference>
<evidence type="ECO:0000256" key="3">
    <source>
        <dbReference type="ARBA" id="ARBA00022692"/>
    </source>
</evidence>
<evidence type="ECO:0000256" key="1">
    <source>
        <dbReference type="ARBA" id="ARBA00004141"/>
    </source>
</evidence>
<evidence type="ECO:0000256" key="4">
    <source>
        <dbReference type="ARBA" id="ARBA00022989"/>
    </source>
</evidence>
<evidence type="ECO:0000259" key="7">
    <source>
        <dbReference type="Pfam" id="PF00924"/>
    </source>
</evidence>
<name>H2C2Q4_9CREN</name>
<keyword evidence="5 6" id="KW-0472">Membrane</keyword>
<dbReference type="eggNOG" id="arCOG01568">
    <property type="taxonomic scope" value="Archaea"/>
</dbReference>
<dbReference type="InterPro" id="IPR006685">
    <property type="entry name" value="MscS_channel_2nd"/>
</dbReference>
<feature type="transmembrane region" description="Helical" evidence="6">
    <location>
        <begin position="75"/>
        <end position="99"/>
    </location>
</feature>
<feature type="transmembrane region" description="Helical" evidence="6">
    <location>
        <begin position="111"/>
        <end position="136"/>
    </location>
</feature>
<dbReference type="Pfam" id="PF00924">
    <property type="entry name" value="MS_channel_2nd"/>
    <property type="match status" value="1"/>
</dbReference>
<reference evidence="8 9" key="1">
    <citation type="submission" date="2012-01" db="EMBL/GenBank/DDBJ databases">
        <title>Improved High-Quality Draft sequence of Metallosphaera yellowstonensis MK1.</title>
        <authorList>
            <consortium name="US DOE Joint Genome Institute"/>
            <person name="Lucas S."/>
            <person name="Han J."/>
            <person name="Cheng J.-F."/>
            <person name="Goodwin L."/>
            <person name="Pitluck S."/>
            <person name="Peters L."/>
            <person name="Teshima H."/>
            <person name="Detter J.C."/>
            <person name="Han C."/>
            <person name="Tapia R."/>
            <person name="Land M."/>
            <person name="Hauser L."/>
            <person name="Kyrpides N."/>
            <person name="Kozubal M."/>
            <person name="Macur R.E."/>
            <person name="Jay Z."/>
            <person name="Inskeep W."/>
            <person name="Woyke T."/>
        </authorList>
    </citation>
    <scope>NUCLEOTIDE SEQUENCE [LARGE SCALE GENOMIC DNA]</scope>
    <source>
        <strain evidence="8 9">MK1</strain>
    </source>
</reference>
<dbReference type="HOGENOM" id="CLU_074283_0_0_2"/>
<sequence length="302" mass="33258">MAVNERRIIAGIVTAIVVVVLMAGAVYALSVFNILKPDYVVYIEAALWVIGTLVITYLLSLLVKRRFSPLLGQDNVSSLSFIIRLVGYVLAFVGLLAFLKVGLGTALAAGGFAGLVLGLASQTVLSNVFGGLMILASRPYRVGDRITVSTWQFGLSFPTYPPKYFSNDYLIPGYTGYVKDISLLYTAILTDELVEVKIPNNIMVQAALFVHSKEERRRVRTRYEVPKSLDPDEAIEKVEESLKDMEGLLEKPSVKILEATQSTLVLGIDVVSRTIYEEPVRSEVIKRVTRAISPLLNVDKGK</sequence>
<dbReference type="PANTHER" id="PTHR30221">
    <property type="entry name" value="SMALL-CONDUCTANCE MECHANOSENSITIVE CHANNEL"/>
    <property type="match status" value="1"/>
</dbReference>
<dbReference type="STRING" id="671065.MetMK1DRAFT_00010280"/>
<keyword evidence="9" id="KW-1185">Reference proteome</keyword>
<dbReference type="AlphaFoldDB" id="H2C2Q4"/>
<dbReference type="InterPro" id="IPR045275">
    <property type="entry name" value="MscS_archaea/bacteria_type"/>
</dbReference>
<gene>
    <name evidence="8" type="ORF">MetMK1DRAFT_00010280</name>
</gene>
<feature type="transmembrane region" description="Helical" evidence="6">
    <location>
        <begin position="12"/>
        <end position="35"/>
    </location>
</feature>
<evidence type="ECO:0000313" key="8">
    <source>
        <dbReference type="EMBL" id="EHP70525.1"/>
    </source>
</evidence>
<accession>H2C2Q4</accession>
<dbReference type="SUPFAM" id="SSF50182">
    <property type="entry name" value="Sm-like ribonucleoproteins"/>
    <property type="match status" value="1"/>
</dbReference>
<dbReference type="Gene3D" id="1.10.287.1260">
    <property type="match status" value="1"/>
</dbReference>
<evidence type="ECO:0000256" key="6">
    <source>
        <dbReference type="SAM" id="Phobius"/>
    </source>
</evidence>
<dbReference type="RefSeq" id="WP_009071278.1">
    <property type="nucleotide sequence ID" value="NZ_JH597761.1"/>
</dbReference>
<dbReference type="OrthoDB" id="31543at2157"/>
<feature type="domain" description="Mechanosensitive ion channel MscS" evidence="7">
    <location>
        <begin position="123"/>
        <end position="205"/>
    </location>
</feature>
<protein>
    <submittedName>
        <fullName evidence="8">Small-conductance mechanosensitive channel</fullName>
    </submittedName>
</protein>
<dbReference type="SUPFAM" id="SSF82861">
    <property type="entry name" value="Mechanosensitive channel protein MscS (YggB), transmembrane region"/>
    <property type="match status" value="1"/>
</dbReference>
<dbReference type="InterPro" id="IPR023408">
    <property type="entry name" value="MscS_beta-dom_sf"/>
</dbReference>
<organism evidence="8 9">
    <name type="scientific">Metallosphaera yellowstonensis MK1</name>
    <dbReference type="NCBI Taxonomy" id="671065"/>
    <lineage>
        <taxon>Archaea</taxon>
        <taxon>Thermoproteota</taxon>
        <taxon>Thermoprotei</taxon>
        <taxon>Sulfolobales</taxon>
        <taxon>Sulfolobaceae</taxon>
        <taxon>Metallosphaera</taxon>
    </lineage>
</organism>
<proteinExistence type="inferred from homology"/>
<dbReference type="Proteomes" id="UP000003980">
    <property type="component" value="Unassembled WGS sequence"/>
</dbReference>
<dbReference type="Gene3D" id="2.30.30.60">
    <property type="match status" value="1"/>
</dbReference>
<dbReference type="EMBL" id="JH597761">
    <property type="protein sequence ID" value="EHP70525.1"/>
    <property type="molecule type" value="Genomic_DNA"/>
</dbReference>
<dbReference type="GO" id="GO:0016020">
    <property type="term" value="C:membrane"/>
    <property type="evidence" value="ECO:0007669"/>
    <property type="project" value="UniProtKB-SubCell"/>
</dbReference>
<evidence type="ECO:0000256" key="5">
    <source>
        <dbReference type="ARBA" id="ARBA00023136"/>
    </source>
</evidence>
<keyword evidence="4 6" id="KW-1133">Transmembrane helix</keyword>
<keyword evidence="3 6" id="KW-0812">Transmembrane</keyword>
<comment type="subcellular location">
    <subcellularLocation>
        <location evidence="1">Membrane</location>
        <topology evidence="1">Multi-pass membrane protein</topology>
    </subcellularLocation>
</comment>
<feature type="transmembrane region" description="Helical" evidence="6">
    <location>
        <begin position="41"/>
        <end position="63"/>
    </location>
</feature>
<dbReference type="InterPro" id="IPR010920">
    <property type="entry name" value="LSM_dom_sf"/>
</dbReference>
<evidence type="ECO:0000313" key="9">
    <source>
        <dbReference type="Proteomes" id="UP000003980"/>
    </source>
</evidence>